<comment type="caution">
    <text evidence="2">The sequence shown here is derived from an EMBL/GenBank/DDBJ whole genome shotgun (WGS) entry which is preliminary data.</text>
</comment>
<dbReference type="EMBL" id="PVWO01000358">
    <property type="protein sequence ID" value="PSB51453.1"/>
    <property type="molecule type" value="Genomic_DNA"/>
</dbReference>
<dbReference type="OrthoDB" id="507684at2"/>
<feature type="transmembrane region" description="Helical" evidence="1">
    <location>
        <begin position="61"/>
        <end position="83"/>
    </location>
</feature>
<proteinExistence type="predicted"/>
<sequence length="244" mass="27359">MDRDTILLLHPFIAAIVVFPLIGIVVNHALQTRQRRLQVATGAKSAIPPSAGSEHVRLGRWLTGSVVGIVLIAFAVDVFGYIVDKQVWATSPFKVISIVLFFVAAIASLSFLYQAKTRLWRGVFAILTSVALIVIGSQDGVYRNDAQWYISHYYYGITASILMIFSLAIVKEIYQDRTHRWRNIHIVLNSIALLLFVGQAFTGVKSLLEIPLVWQKPYVEQLYKQQCDKMPCTVQSAPALKMPK</sequence>
<keyword evidence="1" id="KW-0472">Membrane</keyword>
<reference evidence="2 3" key="1">
    <citation type="submission" date="2018-03" db="EMBL/GenBank/DDBJ databases">
        <title>The ancient ancestry and fast evolution of plastids.</title>
        <authorList>
            <person name="Moore K.R."/>
            <person name="Magnabosco C."/>
            <person name="Momper L."/>
            <person name="Gold D.A."/>
            <person name="Bosak T."/>
            <person name="Fournier G.P."/>
        </authorList>
    </citation>
    <scope>NUCLEOTIDE SEQUENCE [LARGE SCALE GENOMIC DNA]</scope>
    <source>
        <strain evidence="2 3">CCALA 037</strain>
    </source>
</reference>
<dbReference type="Proteomes" id="UP000238937">
    <property type="component" value="Unassembled WGS sequence"/>
</dbReference>
<keyword evidence="1" id="KW-0812">Transmembrane</keyword>
<accession>A0A2T1G2H3</accession>
<feature type="transmembrane region" description="Helical" evidence="1">
    <location>
        <begin position="119"/>
        <end position="138"/>
    </location>
</feature>
<feature type="transmembrane region" description="Helical" evidence="1">
    <location>
        <begin position="186"/>
        <end position="208"/>
    </location>
</feature>
<feature type="transmembrane region" description="Helical" evidence="1">
    <location>
        <begin position="6"/>
        <end position="26"/>
    </location>
</feature>
<gene>
    <name evidence="2" type="ORF">C7B77_21615</name>
</gene>
<evidence type="ECO:0000313" key="3">
    <source>
        <dbReference type="Proteomes" id="UP000238937"/>
    </source>
</evidence>
<dbReference type="InterPro" id="IPR025067">
    <property type="entry name" value="DUF4079"/>
</dbReference>
<evidence type="ECO:0000256" key="1">
    <source>
        <dbReference type="SAM" id="Phobius"/>
    </source>
</evidence>
<protein>
    <submittedName>
        <fullName evidence="2">DUF4079 domain-containing protein</fullName>
    </submittedName>
</protein>
<dbReference type="Pfam" id="PF13301">
    <property type="entry name" value="DUF4079"/>
    <property type="match status" value="1"/>
</dbReference>
<dbReference type="AlphaFoldDB" id="A0A2T1G2H3"/>
<keyword evidence="3" id="KW-1185">Reference proteome</keyword>
<dbReference type="RefSeq" id="WP_106309717.1">
    <property type="nucleotide sequence ID" value="NZ_PVWO01000358.1"/>
</dbReference>
<feature type="transmembrane region" description="Helical" evidence="1">
    <location>
        <begin position="153"/>
        <end position="174"/>
    </location>
</feature>
<feature type="transmembrane region" description="Helical" evidence="1">
    <location>
        <begin position="95"/>
        <end position="112"/>
    </location>
</feature>
<evidence type="ECO:0000313" key="2">
    <source>
        <dbReference type="EMBL" id="PSB51453.1"/>
    </source>
</evidence>
<name>A0A2T1G2H3_9CYAN</name>
<keyword evidence="1" id="KW-1133">Transmembrane helix</keyword>
<organism evidence="2 3">
    <name type="scientific">Chamaesiphon polymorphus CCALA 037</name>
    <dbReference type="NCBI Taxonomy" id="2107692"/>
    <lineage>
        <taxon>Bacteria</taxon>
        <taxon>Bacillati</taxon>
        <taxon>Cyanobacteriota</taxon>
        <taxon>Cyanophyceae</taxon>
        <taxon>Gomontiellales</taxon>
        <taxon>Chamaesiphonaceae</taxon>
        <taxon>Chamaesiphon</taxon>
    </lineage>
</organism>